<protein>
    <submittedName>
        <fullName evidence="1">Uncharacterized protein</fullName>
    </submittedName>
</protein>
<gene>
    <name evidence="1" type="ORF">ESCO13_00285</name>
</gene>
<name>A0A1Q1N962_9CAUD</name>
<keyword evidence="2" id="KW-1185">Reference proteome</keyword>
<dbReference type="EMBL" id="KX552041">
    <property type="protein sequence ID" value="AQM50942.1"/>
    <property type="molecule type" value="Genomic_DNA"/>
</dbReference>
<proteinExistence type="predicted"/>
<dbReference type="Proteomes" id="UP000225358">
    <property type="component" value="Segment"/>
</dbReference>
<organism evidence="1 2">
    <name type="scientific">Escherichia phage ESCO13</name>
    <dbReference type="NCBI Taxonomy" id="1881104"/>
    <lineage>
        <taxon>Viruses</taxon>
        <taxon>Duplodnaviria</taxon>
        <taxon>Heunggongvirae</taxon>
        <taxon>Uroviricota</taxon>
        <taxon>Caudoviricetes</taxon>
        <taxon>Stephanstirmvirinae</taxon>
        <taxon>Phapecoctavirus</taxon>
        <taxon>Phapecoctavirus ESCO13</taxon>
    </lineage>
</organism>
<sequence length="90" mass="10569">MNKDRFLSLVAEAPFDVLGVRLWKDRNYGLDVQTYSLWLVGEHSLDESLCMGRDSRSLCLKFRSLERANKEQEKLTRWLNENKHKVDGVL</sequence>
<evidence type="ECO:0000313" key="2">
    <source>
        <dbReference type="Proteomes" id="UP000225358"/>
    </source>
</evidence>
<evidence type="ECO:0000313" key="1">
    <source>
        <dbReference type="EMBL" id="AQM50942.1"/>
    </source>
</evidence>
<accession>A0A1Q1N962</accession>
<reference evidence="1" key="1">
    <citation type="submission" date="2017-02" db="EMBL/GenBank/DDBJ databases">
        <title>Complete genome sequence of two Escherichia coli phages, vB_EcoM_ ESCO5 and vB_EcoM_ESCO13, which are related to phAPEC8.</title>
        <authorList>
            <person name="Trotereau A."/>
            <person name="Gonnet M."/>
            <person name="Viardot A."/>
            <person name="Lalmanach A.-C."/>
            <person name="Guabiraba R."/>
            <person name="Chanteloup N."/>
            <person name="Schouler C."/>
        </authorList>
    </citation>
    <scope>NUCLEOTIDE SEQUENCE [LARGE SCALE GENOMIC DNA]</scope>
</reference>